<reference evidence="1" key="2">
    <citation type="submission" date="2025-03" db="EMBL/GenBank/DDBJ databases">
        <authorList>
            <consortium name="ELIXIR-Norway"/>
            <consortium name="Elixir Norway"/>
        </authorList>
    </citation>
    <scope>NUCLEOTIDE SEQUENCE</scope>
</reference>
<protein>
    <submittedName>
        <fullName evidence="1">Uncharacterized protein</fullName>
    </submittedName>
</protein>
<dbReference type="EMBL" id="OX596106">
    <property type="protein sequence ID" value="CAN0160910.1"/>
    <property type="molecule type" value="Genomic_DNA"/>
</dbReference>
<evidence type="ECO:0000313" key="1">
    <source>
        <dbReference type="EMBL" id="CAN0160910.1"/>
    </source>
</evidence>
<organism evidence="1 2">
    <name type="scientific">Rangifer tarandus platyrhynchus</name>
    <name type="common">Svalbard reindeer</name>
    <dbReference type="NCBI Taxonomy" id="3082113"/>
    <lineage>
        <taxon>Eukaryota</taxon>
        <taxon>Metazoa</taxon>
        <taxon>Chordata</taxon>
        <taxon>Craniata</taxon>
        <taxon>Vertebrata</taxon>
        <taxon>Euteleostomi</taxon>
        <taxon>Mammalia</taxon>
        <taxon>Eutheria</taxon>
        <taxon>Laurasiatheria</taxon>
        <taxon>Artiodactyla</taxon>
        <taxon>Ruminantia</taxon>
        <taxon>Pecora</taxon>
        <taxon>Cervidae</taxon>
        <taxon>Odocoileinae</taxon>
        <taxon>Rangifer</taxon>
    </lineage>
</organism>
<feature type="non-terminal residue" evidence="1">
    <location>
        <position position="91"/>
    </location>
</feature>
<accession>A0AC59Z1R6</accession>
<sequence length="91" mass="10710">HPHILRMHTYQEKQRPTCSTQTHKLNYTQLEAKVPKPSLYQGMTYYDPGVKSSLLFVFVRLTAKSSFCIFKEFLNKKINLYTVLNTQLNKL</sequence>
<dbReference type="Proteomes" id="UP001162501">
    <property type="component" value="Chromosome 22"/>
</dbReference>
<name>A0AC59Z1R6_RANTA</name>
<feature type="non-terminal residue" evidence="1">
    <location>
        <position position="1"/>
    </location>
</feature>
<reference evidence="1" key="1">
    <citation type="submission" date="2023-05" db="EMBL/GenBank/DDBJ databases">
        <authorList>
            <consortium name="ELIXIR-Norway"/>
        </authorList>
    </citation>
    <scope>NUCLEOTIDE SEQUENCE</scope>
</reference>
<proteinExistence type="predicted"/>
<gene>
    <name evidence="1" type="ORF">MRATA1EN22A_LOCUS12957</name>
</gene>
<evidence type="ECO:0000313" key="2">
    <source>
        <dbReference type="Proteomes" id="UP001162501"/>
    </source>
</evidence>